<evidence type="ECO:0000313" key="1">
    <source>
        <dbReference type="EMBL" id="GGD87350.1"/>
    </source>
</evidence>
<dbReference type="Proteomes" id="UP000644699">
    <property type="component" value="Unassembled WGS sequence"/>
</dbReference>
<dbReference type="InterPro" id="IPR023214">
    <property type="entry name" value="HAD_sf"/>
</dbReference>
<dbReference type="EMBL" id="BMIQ01000001">
    <property type="protein sequence ID" value="GGD87350.1"/>
    <property type="molecule type" value="Genomic_DNA"/>
</dbReference>
<protein>
    <submittedName>
        <fullName evidence="1">Uncharacterized protein</fullName>
    </submittedName>
</protein>
<keyword evidence="2" id="KW-1185">Reference proteome</keyword>
<dbReference type="InterPro" id="IPR036412">
    <property type="entry name" value="HAD-like_sf"/>
</dbReference>
<comment type="caution">
    <text evidence="1">The sequence shown here is derived from an EMBL/GenBank/DDBJ whole genome shotgun (WGS) entry which is preliminary data.</text>
</comment>
<dbReference type="RefSeq" id="WP_188906426.1">
    <property type="nucleotide sequence ID" value="NZ_BMIQ01000001.1"/>
</dbReference>
<dbReference type="Gene3D" id="3.40.50.1000">
    <property type="entry name" value="HAD superfamily/HAD-like"/>
    <property type="match status" value="1"/>
</dbReference>
<reference evidence="1" key="2">
    <citation type="submission" date="2020-09" db="EMBL/GenBank/DDBJ databases">
        <authorList>
            <person name="Sun Q."/>
            <person name="Zhou Y."/>
        </authorList>
    </citation>
    <scope>NUCLEOTIDE SEQUENCE</scope>
    <source>
        <strain evidence="1">CGMCC 1.15367</strain>
    </source>
</reference>
<dbReference type="SUPFAM" id="SSF56784">
    <property type="entry name" value="HAD-like"/>
    <property type="match status" value="1"/>
</dbReference>
<reference evidence="1" key="1">
    <citation type="journal article" date="2014" name="Int. J. Syst. Evol. Microbiol.">
        <title>Complete genome sequence of Corynebacterium casei LMG S-19264T (=DSM 44701T), isolated from a smear-ripened cheese.</title>
        <authorList>
            <consortium name="US DOE Joint Genome Institute (JGI-PGF)"/>
            <person name="Walter F."/>
            <person name="Albersmeier A."/>
            <person name="Kalinowski J."/>
            <person name="Ruckert C."/>
        </authorList>
    </citation>
    <scope>NUCLEOTIDE SEQUENCE</scope>
    <source>
        <strain evidence="1">CGMCC 1.15367</strain>
    </source>
</reference>
<sequence length="709" mass="77673">MNEKTTDTRIRALESLHQLAGAMVPDGLREELADKVVGGAKAELIDEGESARVVVDGRDIGSASPKSGVYRVLREAMLSETARSTGGYRKLVALDFDGVLHGYESGWKGASTIPDRPVPGAMEFLKALHDDGRFRTVVVSSRLKDFDGLEAVRRWLEGELDAAFGAREGTEIFLSLDFSKVRPPAHVTIDDRGIQFTGVWPDLDAIAAFNPWNKRWKIDLENSNLAVVVDAPGGLGGQPVMSLAALRELDPGALLPLLAPIVQASVARTAPLDWLDETAIRNRTTAQLLASCAEIVRSLGREEHRVLLNTVGAEVDRLAPEMTIQDAETRMWKASDAAQALFDELDGRPTVDGVPCLTPDEVGENLARLREAGSADPAIAADVKRYVASERLAEAKARLARLESDRRRGLPVSADEISAARLAHVKAEVLVLEEKTGTPEDAVPERISDLARDAISDLLSGGTATIVPRRIGVNDGHEWEVTFLNRRLRMPEIAFLGCRTLDDAKLVALRYMNAFLDGRRLGQAEARTPAVNPASTSLGGVSIQLDAAGRPKAIRRTFHLEPEILEDDERRALINVFCDAADEVRRKLLAPLKPEHEEGDPEKLWTRKLEHYALLHGGQASFESLKAHVTEVERIILDEIPGTRVHRQYRGRTGWKIGRWALWLEHALSMPEHAIRGFVRDLAEAERAGALTPADPAVVEKTIEAGRAD</sequence>
<dbReference type="AlphaFoldDB" id="A0A916ZD40"/>
<name>A0A916ZD40_9HYPH</name>
<proteinExistence type="predicted"/>
<gene>
    <name evidence="1" type="ORF">GCM10011390_02580</name>
</gene>
<accession>A0A916ZD40</accession>
<evidence type="ECO:0000313" key="2">
    <source>
        <dbReference type="Proteomes" id="UP000644699"/>
    </source>
</evidence>
<organism evidence="1 2">
    <name type="scientific">Aureimonas endophytica</name>
    <dbReference type="NCBI Taxonomy" id="2027858"/>
    <lineage>
        <taxon>Bacteria</taxon>
        <taxon>Pseudomonadati</taxon>
        <taxon>Pseudomonadota</taxon>
        <taxon>Alphaproteobacteria</taxon>
        <taxon>Hyphomicrobiales</taxon>
        <taxon>Aurantimonadaceae</taxon>
        <taxon>Aureimonas</taxon>
    </lineage>
</organism>